<gene>
    <name evidence="3" type="ORF">SAMN04489713_1011013</name>
</gene>
<proteinExistence type="predicted"/>
<evidence type="ECO:0000259" key="2">
    <source>
        <dbReference type="Pfam" id="PF04149"/>
    </source>
</evidence>
<dbReference type="STRING" id="1993.SAMN04489713_1011013"/>
<dbReference type="OrthoDB" id="3480376at2"/>
<protein>
    <recommendedName>
        <fullName evidence="2">DUF397 domain-containing protein</fullName>
    </recommendedName>
</protein>
<dbReference type="InParanoid" id="A0A1I4XTC0"/>
<evidence type="ECO:0000256" key="1">
    <source>
        <dbReference type="SAM" id="MobiDB-lite"/>
    </source>
</evidence>
<evidence type="ECO:0000313" key="4">
    <source>
        <dbReference type="Proteomes" id="UP000183413"/>
    </source>
</evidence>
<dbReference type="RefSeq" id="WP_075020006.1">
    <property type="nucleotide sequence ID" value="NZ_FOVH01000001.1"/>
</dbReference>
<feature type="domain" description="DUF397" evidence="2">
    <location>
        <begin position="11"/>
        <end position="28"/>
    </location>
</feature>
<dbReference type="InterPro" id="IPR007278">
    <property type="entry name" value="DUF397"/>
</dbReference>
<dbReference type="EMBL" id="FOVH01000001">
    <property type="protein sequence ID" value="SFN29115.1"/>
    <property type="molecule type" value="Genomic_DNA"/>
</dbReference>
<dbReference type="Proteomes" id="UP000183413">
    <property type="component" value="Unassembled WGS sequence"/>
</dbReference>
<organism evidence="3 4">
    <name type="scientific">Actinomadura madurae</name>
    <dbReference type="NCBI Taxonomy" id="1993"/>
    <lineage>
        <taxon>Bacteria</taxon>
        <taxon>Bacillati</taxon>
        <taxon>Actinomycetota</taxon>
        <taxon>Actinomycetes</taxon>
        <taxon>Streptosporangiales</taxon>
        <taxon>Thermomonosporaceae</taxon>
        <taxon>Actinomadura</taxon>
    </lineage>
</organism>
<accession>A0A1I4XTC0</accession>
<feature type="region of interest" description="Disordered" evidence="1">
    <location>
        <begin position="1"/>
        <end position="20"/>
    </location>
</feature>
<reference evidence="3 4" key="1">
    <citation type="submission" date="2016-10" db="EMBL/GenBank/DDBJ databases">
        <authorList>
            <person name="de Groot N.N."/>
        </authorList>
    </citation>
    <scope>NUCLEOTIDE SEQUENCE [LARGE SCALE GENOMIC DNA]</scope>
    <source>
        <strain evidence="3 4">DSM 43067</strain>
    </source>
</reference>
<feature type="domain" description="DUF397" evidence="2">
    <location>
        <begin position="31"/>
        <end position="83"/>
    </location>
</feature>
<keyword evidence="4" id="KW-1185">Reference proteome</keyword>
<evidence type="ECO:0000313" key="3">
    <source>
        <dbReference type="EMBL" id="SFN29115.1"/>
    </source>
</evidence>
<dbReference type="AlphaFoldDB" id="A0A1I4XTC0"/>
<name>A0A1I4XTC0_9ACTN</name>
<dbReference type="Pfam" id="PF04149">
    <property type="entry name" value="DUF397"/>
    <property type="match status" value="2"/>
</dbReference>
<sequence length="91" mass="9640">MTNRQFAFSPWRKSSHSGSEGQMCVEAAVFWRKSSHSSGSEGQCVEVAAMTDRGVALRDSKDVDGPMLSIAPSAWASLLADVKAGAFDSAS</sequence>